<evidence type="ECO:0000313" key="13">
    <source>
        <dbReference type="EMBL" id="MCU5784683.1"/>
    </source>
</evidence>
<comment type="similarity">
    <text evidence="3">Belongs to the GppA/Ppx family.</text>
</comment>
<dbReference type="EC" id="3.6.1.11" evidence="5"/>
<dbReference type="SUPFAM" id="SSF109604">
    <property type="entry name" value="HD-domain/PDEase-like"/>
    <property type="match status" value="1"/>
</dbReference>
<dbReference type="InterPro" id="IPR030673">
    <property type="entry name" value="PyroPPase_GppA_Ppx"/>
</dbReference>
<comment type="catalytic activity">
    <reaction evidence="10">
        <text>[phosphate](n) + H2O = [phosphate](n-1) + phosphate + H(+)</text>
        <dbReference type="Rhea" id="RHEA:21528"/>
        <dbReference type="Rhea" id="RHEA-COMP:9859"/>
        <dbReference type="Rhea" id="RHEA-COMP:14279"/>
        <dbReference type="ChEBI" id="CHEBI:15377"/>
        <dbReference type="ChEBI" id="CHEBI:15378"/>
        <dbReference type="ChEBI" id="CHEBI:16838"/>
        <dbReference type="ChEBI" id="CHEBI:43474"/>
        <dbReference type="EC" id="3.6.1.11"/>
    </reaction>
</comment>
<dbReference type="NCBIfam" id="TIGR03706">
    <property type="entry name" value="exo_poly_only"/>
    <property type="match status" value="1"/>
</dbReference>
<evidence type="ECO:0000256" key="9">
    <source>
        <dbReference type="ARBA" id="ARBA00023136"/>
    </source>
</evidence>
<evidence type="ECO:0000256" key="2">
    <source>
        <dbReference type="ARBA" id="ARBA00004202"/>
    </source>
</evidence>
<keyword evidence="7" id="KW-1003">Cell membrane</keyword>
<dbReference type="InterPro" id="IPR050273">
    <property type="entry name" value="GppA/Ppx_hydrolase"/>
</dbReference>
<comment type="subunit">
    <text evidence="4">Homodimer.</text>
</comment>
<dbReference type="Gene3D" id="3.30.420.150">
    <property type="entry name" value="Exopolyphosphatase. Domain 2"/>
    <property type="match status" value="1"/>
</dbReference>
<gene>
    <name evidence="13" type="ORF">MA04_03983</name>
</gene>
<dbReference type="InterPro" id="IPR003695">
    <property type="entry name" value="Ppx_GppA_N"/>
</dbReference>
<dbReference type="PIRSF" id="PIRSF001267">
    <property type="entry name" value="Pyrophosphatase_GppA_Ppx"/>
    <property type="match status" value="1"/>
</dbReference>
<dbReference type="Proteomes" id="UP001064106">
    <property type="component" value="Unassembled WGS sequence"/>
</dbReference>
<evidence type="ECO:0000259" key="11">
    <source>
        <dbReference type="Pfam" id="PF02541"/>
    </source>
</evidence>
<dbReference type="InterPro" id="IPR022371">
    <property type="entry name" value="Exopolyphosphatase"/>
</dbReference>
<dbReference type="Pfam" id="PF21447">
    <property type="entry name" value="Ppx-GppA_III"/>
    <property type="match status" value="1"/>
</dbReference>
<dbReference type="PANTHER" id="PTHR30005:SF14">
    <property type="entry name" value="EXOPOLYPHOSPHATASE"/>
    <property type="match status" value="1"/>
</dbReference>
<organism evidence="13 14">
    <name type="scientific">Alloalcanivorax balearicus MACL04</name>
    <dbReference type="NCBI Taxonomy" id="1177182"/>
    <lineage>
        <taxon>Bacteria</taxon>
        <taxon>Pseudomonadati</taxon>
        <taxon>Pseudomonadota</taxon>
        <taxon>Gammaproteobacteria</taxon>
        <taxon>Oceanospirillales</taxon>
        <taxon>Alcanivoracaceae</taxon>
        <taxon>Alloalcanivorax</taxon>
    </lineage>
</organism>
<dbReference type="Pfam" id="PF02541">
    <property type="entry name" value="Ppx-GppA"/>
    <property type="match status" value="1"/>
</dbReference>
<dbReference type="Gene3D" id="3.30.420.40">
    <property type="match status" value="1"/>
</dbReference>
<name>A0ABT2R4I2_9GAMM</name>
<evidence type="ECO:0000256" key="7">
    <source>
        <dbReference type="ARBA" id="ARBA00022475"/>
    </source>
</evidence>
<dbReference type="InterPro" id="IPR048950">
    <property type="entry name" value="Ppx_GppA_C"/>
</dbReference>
<evidence type="ECO:0000256" key="8">
    <source>
        <dbReference type="ARBA" id="ARBA00022801"/>
    </source>
</evidence>
<evidence type="ECO:0000313" key="14">
    <source>
        <dbReference type="Proteomes" id="UP001064106"/>
    </source>
</evidence>
<keyword evidence="8" id="KW-0378">Hydrolase</keyword>
<keyword evidence="9" id="KW-0472">Membrane</keyword>
<dbReference type="CDD" id="cd24053">
    <property type="entry name" value="ASKHA_NBD_EcPPX-GppA-like"/>
    <property type="match status" value="1"/>
</dbReference>
<feature type="domain" description="Ppx/GppA phosphatase N-terminal" evidence="11">
    <location>
        <begin position="50"/>
        <end position="333"/>
    </location>
</feature>
<evidence type="ECO:0000259" key="12">
    <source>
        <dbReference type="Pfam" id="PF21447"/>
    </source>
</evidence>
<keyword evidence="14" id="KW-1185">Reference proteome</keyword>
<evidence type="ECO:0000256" key="4">
    <source>
        <dbReference type="ARBA" id="ARBA00011738"/>
    </source>
</evidence>
<proteinExistence type="inferred from homology"/>
<feature type="domain" description="Ppx/GppA phosphatase C-terminal" evidence="12">
    <location>
        <begin position="339"/>
        <end position="513"/>
    </location>
</feature>
<accession>A0ABT2R4I2</accession>
<dbReference type="SUPFAM" id="SSF53067">
    <property type="entry name" value="Actin-like ATPase domain"/>
    <property type="match status" value="2"/>
</dbReference>
<comment type="subcellular location">
    <subcellularLocation>
        <location evidence="2">Cell membrane</location>
        <topology evidence="2">Peripheral membrane protein</topology>
    </subcellularLocation>
</comment>
<evidence type="ECO:0000256" key="1">
    <source>
        <dbReference type="ARBA" id="ARBA00001946"/>
    </source>
</evidence>
<sequence length="526" mass="57722">MRRAVAAPKINSQGAPVTVATSAAWQRGNNLRQGEQLAAIDLGSNSFHMVVARQDQGEVRLLEGLSEKVQLGSGLDRDNRLDEETQQRALECLARFAQRITGVRRGNVRVVGTNTLRMARNAKAFIARAEQVLGHDIEVVAGREEARLIYLGVAHSLAANGGSRLVVDIGGGSSELIIGEGFEAVETESLHMGCVSFRQRFFADGRITESGMARAVTAARQEVLSIEANYRRMGWTQAVGASGTIKAIAQVCEESGLTDQGITLEALEKIARKAVKAGSVDALSLKGLREDRKPIFASGLAILLGIFRQLGITHMTVSAGALREGLLYDLLGRFTHEDVRERSVQAVMDRYRVEPAQARRVHDTVTALHRSVAEAWSLNDEALLDTLRWAALLHEVGLTVSHSQFHKHGAYMLANADLPGFSRQEQAAVALLVRGHRRKLPLSALSEWDDEEREPLLRLCLLLRLACRLHHARSDEPLPPLSLAADGKVVTLSFPQGWLAEHPLTQADLEQEQEFFQSSDYRLVVT</sequence>
<protein>
    <recommendedName>
        <fullName evidence="6">Exopolyphosphatase</fullName>
        <ecNumber evidence="5">3.6.1.11</ecNumber>
    </recommendedName>
</protein>
<comment type="cofactor">
    <cofactor evidence="1">
        <name>Mg(2+)</name>
        <dbReference type="ChEBI" id="CHEBI:18420"/>
    </cofactor>
</comment>
<reference evidence="13" key="1">
    <citation type="submission" date="2012-09" db="EMBL/GenBank/DDBJ databases">
        <title>Genome Sequence of alkane-degrading Bacterium Alcanivorax balearicus MACL04.</title>
        <authorList>
            <person name="Lai Q."/>
            <person name="Shao Z."/>
        </authorList>
    </citation>
    <scope>NUCLEOTIDE SEQUENCE</scope>
    <source>
        <strain evidence="13">MACL04</strain>
    </source>
</reference>
<evidence type="ECO:0000256" key="5">
    <source>
        <dbReference type="ARBA" id="ARBA00012451"/>
    </source>
</evidence>
<evidence type="ECO:0000256" key="10">
    <source>
        <dbReference type="ARBA" id="ARBA00047607"/>
    </source>
</evidence>
<dbReference type="PANTHER" id="PTHR30005">
    <property type="entry name" value="EXOPOLYPHOSPHATASE"/>
    <property type="match status" value="1"/>
</dbReference>
<evidence type="ECO:0000256" key="6">
    <source>
        <dbReference type="ARBA" id="ARBA00020416"/>
    </source>
</evidence>
<dbReference type="EMBL" id="ARXS01000036">
    <property type="protein sequence ID" value="MCU5784683.1"/>
    <property type="molecule type" value="Genomic_DNA"/>
</dbReference>
<evidence type="ECO:0000256" key="3">
    <source>
        <dbReference type="ARBA" id="ARBA00007125"/>
    </source>
</evidence>
<dbReference type="InterPro" id="IPR043129">
    <property type="entry name" value="ATPase_NBD"/>
</dbReference>
<dbReference type="Gene3D" id="1.10.3210.10">
    <property type="entry name" value="Hypothetical protein af1432"/>
    <property type="match status" value="1"/>
</dbReference>
<comment type="caution">
    <text evidence="13">The sequence shown here is derived from an EMBL/GenBank/DDBJ whole genome shotgun (WGS) entry which is preliminary data.</text>
</comment>